<keyword evidence="3" id="KW-1185">Reference proteome</keyword>
<sequence length="107" mass="11591">MVRKKVGDGVDGLVDTAGVAELAVRAVRDGGRVTTSVGGARVPGERGIVTRHTFVPQYPREHAELDRLRRLAEQGRLTPRTRNGLSRRGSRHQSVPATTRPGKSSPM</sequence>
<evidence type="ECO:0000313" key="2">
    <source>
        <dbReference type="EMBL" id="MBB6074134.1"/>
    </source>
</evidence>
<accession>A0A7W9WEK8</accession>
<evidence type="ECO:0000313" key="3">
    <source>
        <dbReference type="Proteomes" id="UP000591537"/>
    </source>
</evidence>
<dbReference type="EMBL" id="JACHGV010000001">
    <property type="protein sequence ID" value="MBB6074134.1"/>
    <property type="molecule type" value="Genomic_DNA"/>
</dbReference>
<organism evidence="2 3">
    <name type="scientific">Streptomyces paradoxus</name>
    <dbReference type="NCBI Taxonomy" id="66375"/>
    <lineage>
        <taxon>Bacteria</taxon>
        <taxon>Bacillati</taxon>
        <taxon>Actinomycetota</taxon>
        <taxon>Actinomycetes</taxon>
        <taxon>Kitasatosporales</taxon>
        <taxon>Streptomycetaceae</taxon>
        <taxon>Streptomyces</taxon>
    </lineage>
</organism>
<dbReference type="RefSeq" id="WP_344517882.1">
    <property type="nucleotide sequence ID" value="NZ_BAAARS010000001.1"/>
</dbReference>
<protein>
    <recommendedName>
        <fullName evidence="4">Alcohol dehydrogenase-like C-terminal domain-containing protein</fullName>
    </recommendedName>
</protein>
<name>A0A7W9WEK8_9ACTN</name>
<dbReference type="AlphaFoldDB" id="A0A7W9WEK8"/>
<proteinExistence type="predicted"/>
<dbReference type="Proteomes" id="UP000591537">
    <property type="component" value="Unassembled WGS sequence"/>
</dbReference>
<dbReference type="Gene3D" id="3.40.50.720">
    <property type="entry name" value="NAD(P)-binding Rossmann-like Domain"/>
    <property type="match status" value="1"/>
</dbReference>
<evidence type="ECO:0008006" key="4">
    <source>
        <dbReference type="Google" id="ProtNLM"/>
    </source>
</evidence>
<feature type="region of interest" description="Disordered" evidence="1">
    <location>
        <begin position="71"/>
        <end position="107"/>
    </location>
</feature>
<reference evidence="2 3" key="1">
    <citation type="submission" date="2020-08" db="EMBL/GenBank/DDBJ databases">
        <title>Genomic Encyclopedia of Type Strains, Phase IV (KMG-IV): sequencing the most valuable type-strain genomes for metagenomic binning, comparative biology and taxonomic classification.</title>
        <authorList>
            <person name="Goeker M."/>
        </authorList>
    </citation>
    <scope>NUCLEOTIDE SEQUENCE [LARGE SCALE GENOMIC DNA]</scope>
    <source>
        <strain evidence="2 3">DSM 43350</strain>
    </source>
</reference>
<evidence type="ECO:0000256" key="1">
    <source>
        <dbReference type="SAM" id="MobiDB-lite"/>
    </source>
</evidence>
<gene>
    <name evidence="2" type="ORF">HNR57_000018</name>
</gene>
<comment type="caution">
    <text evidence="2">The sequence shown here is derived from an EMBL/GenBank/DDBJ whole genome shotgun (WGS) entry which is preliminary data.</text>
</comment>